<reference evidence="1 2" key="1">
    <citation type="submission" date="2023-11" db="EMBL/GenBank/DDBJ databases">
        <title>Gilvimarinus fulvus sp. nov., isolated from the surface of Kelp.</title>
        <authorList>
            <person name="Sun Y.Y."/>
            <person name="Gong Y."/>
            <person name="Du Z.J."/>
        </authorList>
    </citation>
    <scope>NUCLEOTIDE SEQUENCE [LARGE SCALE GENOMIC DNA]</scope>
    <source>
        <strain evidence="1 2">SDUM040013</strain>
    </source>
</reference>
<comment type="caution">
    <text evidence="1">The sequence shown here is derived from an EMBL/GenBank/DDBJ whole genome shotgun (WGS) entry which is preliminary data.</text>
</comment>
<evidence type="ECO:0008006" key="3">
    <source>
        <dbReference type="Google" id="ProtNLM"/>
    </source>
</evidence>
<dbReference type="Proteomes" id="UP001273505">
    <property type="component" value="Unassembled WGS sequence"/>
</dbReference>
<dbReference type="EMBL" id="JAXAFO010000018">
    <property type="protein sequence ID" value="MDX6850014.1"/>
    <property type="molecule type" value="Genomic_DNA"/>
</dbReference>
<accession>A0ABU4S3X2</accession>
<sequence>MYQYNPLVAPDSEEWLGLSEGDRIDSVRSFHEHSDGSDFEDDQALSIHCAIHVVVENQLALKVEHLPETLSKLKRQGLDRHEAIHAIGAILSEEIFKIYRGETSEFSTSLYRRKLEKVTAKRWKKGQY</sequence>
<gene>
    <name evidence="1" type="ORF">SCD92_11635</name>
</gene>
<keyword evidence="2" id="KW-1185">Reference proteome</keyword>
<dbReference type="RefSeq" id="WP_302722520.1">
    <property type="nucleotide sequence ID" value="NZ_JAULRU010000569.1"/>
</dbReference>
<evidence type="ECO:0000313" key="2">
    <source>
        <dbReference type="Proteomes" id="UP001273505"/>
    </source>
</evidence>
<evidence type="ECO:0000313" key="1">
    <source>
        <dbReference type="EMBL" id="MDX6850014.1"/>
    </source>
</evidence>
<organism evidence="1 2">
    <name type="scientific">Gilvimarinus gilvus</name>
    <dbReference type="NCBI Taxonomy" id="3058038"/>
    <lineage>
        <taxon>Bacteria</taxon>
        <taxon>Pseudomonadati</taxon>
        <taxon>Pseudomonadota</taxon>
        <taxon>Gammaproteobacteria</taxon>
        <taxon>Cellvibrionales</taxon>
        <taxon>Cellvibrionaceae</taxon>
        <taxon>Gilvimarinus</taxon>
    </lineage>
</organism>
<proteinExistence type="predicted"/>
<name>A0ABU4S3X2_9GAMM</name>
<protein>
    <recommendedName>
        <fullName evidence="3">DUF1841 family protein</fullName>
    </recommendedName>
</protein>